<dbReference type="Proteomes" id="UP000663463">
    <property type="component" value="Segment"/>
</dbReference>
<evidence type="ECO:0000313" key="2">
    <source>
        <dbReference type="Proteomes" id="UP000663463"/>
    </source>
</evidence>
<gene>
    <name evidence="1" type="ORF">CPT_Mana_046</name>
</gene>
<name>A0A873WP42_9CAUD</name>
<evidence type="ECO:0000313" key="1">
    <source>
        <dbReference type="EMBL" id="QPB09441.1"/>
    </source>
</evidence>
<reference evidence="1" key="1">
    <citation type="submission" date="2020-07" db="EMBL/GenBank/DDBJ databases">
        <title>Complete genome sequence of Burkholderia gladioli phage Mana.</title>
        <authorList>
            <person name="Godoy B.A."/>
            <person name="Yao G.W."/>
            <person name="Guadalupe Vizoso-Pinto M."/>
            <person name="Gonzalez C."/>
            <person name="Gill J."/>
            <person name="Liu M."/>
        </authorList>
    </citation>
    <scope>NUCLEOTIDE SEQUENCE</scope>
</reference>
<dbReference type="EMBL" id="MT701591">
    <property type="protein sequence ID" value="QPB09441.1"/>
    <property type="molecule type" value="Genomic_DNA"/>
</dbReference>
<organism evidence="1 2">
    <name type="scientific">Burkholderia phage Mana</name>
    <dbReference type="NCBI Taxonomy" id="2767578"/>
    <lineage>
        <taxon>Viruses</taxon>
        <taxon>Duplodnaviria</taxon>
        <taxon>Heunggongvirae</taxon>
        <taxon>Uroviricota</taxon>
        <taxon>Caudoviricetes</taxon>
        <taxon>Peduoviridae</taxon>
        <taxon>Aptresvirus</taxon>
        <taxon>Aptresvirus mana</taxon>
    </lineage>
</organism>
<accession>A0A873WP42</accession>
<sequence length="228" mass="24938">MTPSQPMRPPCGRTPPLILSGRVAALYSGFRCVRRCAQQSAHANTRPSLFPLPPVPPASRNGRATARALRAGGRAGGFFHRERAGSTRESWFSGLAARKSLIVEKSAAMNRIEFATSRAVFATSPVFAPAAVAPFSLLSNSLKKKKKEYVEGAEIDRNAMPRVRLVLPRVADAAYFLGHESEGGATCFSWQMMADENLKNQMVTYGKHGMPRIHELFCPSPRRVALGR</sequence>
<protein>
    <submittedName>
        <fullName evidence="1">Putative membrane protein</fullName>
    </submittedName>
</protein>
<keyword evidence="2" id="KW-1185">Reference proteome</keyword>
<proteinExistence type="predicted"/>